<organism evidence="1 2">
    <name type="scientific">Burkholderia pseudomallei</name>
    <name type="common">Pseudomonas pseudomallei</name>
    <dbReference type="NCBI Taxonomy" id="28450"/>
    <lineage>
        <taxon>Bacteria</taxon>
        <taxon>Pseudomonadati</taxon>
        <taxon>Pseudomonadota</taxon>
        <taxon>Betaproteobacteria</taxon>
        <taxon>Burkholderiales</taxon>
        <taxon>Burkholderiaceae</taxon>
        <taxon>Burkholderia</taxon>
        <taxon>pseudomallei group</taxon>
    </lineage>
</organism>
<protein>
    <submittedName>
        <fullName evidence="1">Uncharacterized protein</fullName>
    </submittedName>
</protein>
<accession>A0AA40JE13</accession>
<evidence type="ECO:0000313" key="2">
    <source>
        <dbReference type="Proteomes" id="UP000030475"/>
    </source>
</evidence>
<dbReference type="RefSeq" id="WP_009918329.1">
    <property type="nucleotide sequence ID" value="NZ_CM121437.1"/>
</dbReference>
<sequence>MAKTNKKANASGSTPFIPKLSELLPLPSTEGRRVLWMSTIASTDAIFEEANRRMMWLTGLTRFIASSDATIEADDATFIFELMYHTLTDVTALYTDAITAVSRPHQYTES</sequence>
<gene>
    <name evidence="1" type="ORF">Y036_1633</name>
</gene>
<proteinExistence type="predicted"/>
<name>A0AA40JE13_BURPE</name>
<reference evidence="1 2" key="1">
    <citation type="submission" date="2014-08" db="EMBL/GenBank/DDBJ databases">
        <authorList>
            <person name="Bunnell A."/>
            <person name="Chain P.S."/>
            <person name="Chertkov O."/>
            <person name="Currie B.J."/>
            <person name="Daligault H.E."/>
            <person name="Davenport K.W."/>
            <person name="Davis C."/>
            <person name="Gleasner C.D."/>
            <person name="Johnson S.L."/>
            <person name="Kaestli M."/>
            <person name="Koren S."/>
            <person name="Kunde Y.A."/>
            <person name="Mayo M."/>
            <person name="McMurry K.K."/>
            <person name="Price E.P."/>
            <person name="Reitenga K.G."/>
            <person name="Robison R."/>
            <person name="Rosovitz M.J."/>
            <person name="Sarovich D.S."/>
            <person name="Teshima H."/>
        </authorList>
    </citation>
    <scope>NUCLEOTIDE SEQUENCE [LARGE SCALE GENOMIC DNA]</scope>
    <source>
        <strain evidence="1 2">MSHR44</strain>
    </source>
</reference>
<evidence type="ECO:0000313" key="1">
    <source>
        <dbReference type="EMBL" id="KGX08536.1"/>
    </source>
</evidence>
<dbReference type="AlphaFoldDB" id="A0AA40JE13"/>
<dbReference type="Proteomes" id="UP000030475">
    <property type="component" value="Unassembled WGS sequence"/>
</dbReference>
<comment type="caution">
    <text evidence="1">The sequence shown here is derived from an EMBL/GenBank/DDBJ whole genome shotgun (WGS) entry which is preliminary data.</text>
</comment>
<dbReference type="EMBL" id="JQIM01000010">
    <property type="protein sequence ID" value="KGX08536.1"/>
    <property type="molecule type" value="Genomic_DNA"/>
</dbReference>